<feature type="region of interest" description="Disordered" evidence="1">
    <location>
        <begin position="17"/>
        <end position="107"/>
    </location>
</feature>
<dbReference type="Proteomes" id="UP000748531">
    <property type="component" value="Unassembled WGS sequence"/>
</dbReference>
<dbReference type="OrthoDB" id="6285505at2759"/>
<accession>A0A8J4SMX6</accession>
<evidence type="ECO:0000313" key="2">
    <source>
        <dbReference type="EMBL" id="KAF5399182.1"/>
    </source>
</evidence>
<dbReference type="AlphaFoldDB" id="A0A8J4SMX6"/>
<evidence type="ECO:0000313" key="3">
    <source>
        <dbReference type="Proteomes" id="UP000748531"/>
    </source>
</evidence>
<reference evidence="2" key="1">
    <citation type="submission" date="2019-05" db="EMBL/GenBank/DDBJ databases">
        <title>Annotation for the trematode Paragonimus heterotremus.</title>
        <authorList>
            <person name="Choi Y.-J."/>
        </authorList>
    </citation>
    <scope>NUCLEOTIDE SEQUENCE</scope>
    <source>
        <strain evidence="2">LC</strain>
    </source>
</reference>
<evidence type="ECO:0000256" key="1">
    <source>
        <dbReference type="SAM" id="MobiDB-lite"/>
    </source>
</evidence>
<gene>
    <name evidence="2" type="ORF">PHET_07162</name>
</gene>
<keyword evidence="3" id="KW-1185">Reference proteome</keyword>
<comment type="caution">
    <text evidence="2">The sequence shown here is derived from an EMBL/GenBank/DDBJ whole genome shotgun (WGS) entry which is preliminary data.</text>
</comment>
<protein>
    <submittedName>
        <fullName evidence="2">Uncharacterized protein</fullName>
    </submittedName>
</protein>
<dbReference type="EMBL" id="LUCH01004278">
    <property type="protein sequence ID" value="KAF5399182.1"/>
    <property type="molecule type" value="Genomic_DNA"/>
</dbReference>
<feature type="compositionally biased region" description="Basic and acidic residues" evidence="1">
    <location>
        <begin position="17"/>
        <end position="39"/>
    </location>
</feature>
<proteinExistence type="predicted"/>
<sequence>MMSHCASVQYRAINIEEHEAAESDSADPDKRISVIDTDKAILPNNEPHDHPEKASVTTRPTKSVAARDVQSHLHRSKRPRTEEDDPITKGTTTTGREGGATEEMQVE</sequence>
<organism evidence="2 3">
    <name type="scientific">Paragonimus heterotremus</name>
    <dbReference type="NCBI Taxonomy" id="100268"/>
    <lineage>
        <taxon>Eukaryota</taxon>
        <taxon>Metazoa</taxon>
        <taxon>Spiralia</taxon>
        <taxon>Lophotrochozoa</taxon>
        <taxon>Platyhelminthes</taxon>
        <taxon>Trematoda</taxon>
        <taxon>Digenea</taxon>
        <taxon>Plagiorchiida</taxon>
        <taxon>Troglotremata</taxon>
        <taxon>Troglotrematidae</taxon>
        <taxon>Paragonimus</taxon>
    </lineage>
</organism>
<name>A0A8J4SMX6_9TREM</name>